<dbReference type="GO" id="GO:0008360">
    <property type="term" value="P:regulation of cell shape"/>
    <property type="evidence" value="ECO:0007669"/>
    <property type="project" value="UniProtKB-KW"/>
</dbReference>
<dbReference type="NCBIfam" id="NF010479">
    <property type="entry name" value="PRK13904.1"/>
    <property type="match status" value="1"/>
</dbReference>
<accession>A0AAW3ZVV6</accession>
<dbReference type="EC" id="1.3.1.98" evidence="5 19"/>
<comment type="pathway">
    <text evidence="4 19">Cell wall biogenesis; peptidoglycan biosynthesis.</text>
</comment>
<dbReference type="GO" id="GO:0009252">
    <property type="term" value="P:peptidoglycan biosynthetic process"/>
    <property type="evidence" value="ECO:0007669"/>
    <property type="project" value="UniProtKB-UniRule"/>
</dbReference>
<dbReference type="GO" id="GO:0071555">
    <property type="term" value="P:cell wall organization"/>
    <property type="evidence" value="ECO:0007669"/>
    <property type="project" value="UniProtKB-KW"/>
</dbReference>
<sequence length="257" mass="27890">MKRIINFAKFSSVKIGGEHEVTVVDSIDDDVRDAVLIGGANNILISPNPPKMAILSKKFDYINLNGDELEIGGASKSGKIFSFAKKHNIAGFEILQNIPGTLGGLVFMNAGLLGLSISDSLTHVLLARGWVPKSEIDFSYRHSGINEPIFGAKFKVKKGFLQSFADEINKKRSNQPKGASFGSCFTNPQGDFAGRLIEAVGLKGHAIGGAKFSEKHANFLINFNNATFFDATELIELAKRRVSESFGIELKTEVVIL</sequence>
<dbReference type="GO" id="GO:0051301">
    <property type="term" value="P:cell division"/>
    <property type="evidence" value="ECO:0007669"/>
    <property type="project" value="UniProtKB-KW"/>
</dbReference>
<evidence type="ECO:0000256" key="6">
    <source>
        <dbReference type="ARBA" id="ARBA00015188"/>
    </source>
</evidence>
<evidence type="ECO:0000256" key="9">
    <source>
        <dbReference type="ARBA" id="ARBA00022630"/>
    </source>
</evidence>
<name>A0AAW3ZVV6_9BACT</name>
<comment type="function">
    <text evidence="2 19">Cell wall formation.</text>
</comment>
<dbReference type="EMBL" id="LIWG01000003">
    <property type="protein sequence ID" value="MBE3607918.1"/>
    <property type="molecule type" value="Genomic_DNA"/>
</dbReference>
<dbReference type="InterPro" id="IPR011601">
    <property type="entry name" value="MurB_C"/>
</dbReference>
<dbReference type="RefSeq" id="WP_170015952.1">
    <property type="nucleotide sequence ID" value="NZ_CP012545.1"/>
</dbReference>
<evidence type="ECO:0000256" key="8">
    <source>
        <dbReference type="ARBA" id="ARBA00022618"/>
    </source>
</evidence>
<dbReference type="InterPro" id="IPR036635">
    <property type="entry name" value="MurB_C_sf"/>
</dbReference>
<evidence type="ECO:0000256" key="17">
    <source>
        <dbReference type="ARBA" id="ARBA00031026"/>
    </source>
</evidence>
<dbReference type="InterPro" id="IPR016169">
    <property type="entry name" value="FAD-bd_PCMH_sub2"/>
</dbReference>
<keyword evidence="8 19" id="KW-0132">Cell division</keyword>
<evidence type="ECO:0000259" key="20">
    <source>
        <dbReference type="Pfam" id="PF02873"/>
    </source>
</evidence>
<dbReference type="Gene3D" id="3.90.78.10">
    <property type="entry name" value="UDP-N-acetylenolpyruvoylglucosamine reductase, C-terminal domain"/>
    <property type="match status" value="1"/>
</dbReference>
<keyword evidence="7 19" id="KW-0963">Cytoplasm</keyword>
<evidence type="ECO:0000313" key="21">
    <source>
        <dbReference type="EMBL" id="MBE3607918.1"/>
    </source>
</evidence>
<evidence type="ECO:0000256" key="15">
    <source>
        <dbReference type="ARBA" id="ARBA00023306"/>
    </source>
</evidence>
<evidence type="ECO:0000256" key="11">
    <source>
        <dbReference type="ARBA" id="ARBA00022857"/>
    </source>
</evidence>
<comment type="catalytic activity">
    <reaction evidence="18 19">
        <text>UDP-N-acetyl-alpha-D-muramate + NADP(+) = UDP-N-acetyl-3-O-(1-carboxyvinyl)-alpha-D-glucosamine + NADPH + H(+)</text>
        <dbReference type="Rhea" id="RHEA:12248"/>
        <dbReference type="ChEBI" id="CHEBI:15378"/>
        <dbReference type="ChEBI" id="CHEBI:57783"/>
        <dbReference type="ChEBI" id="CHEBI:58349"/>
        <dbReference type="ChEBI" id="CHEBI:68483"/>
        <dbReference type="ChEBI" id="CHEBI:70757"/>
        <dbReference type="EC" id="1.3.1.98"/>
    </reaction>
</comment>
<comment type="cofactor">
    <cofactor evidence="1 19">
        <name>FAD</name>
        <dbReference type="ChEBI" id="CHEBI:57692"/>
    </cofactor>
</comment>
<reference evidence="21 22" key="1">
    <citation type="submission" date="2015-08" db="EMBL/GenBank/DDBJ databases">
        <title>Comparative genomics of the Campylobacter concisus group.</title>
        <authorList>
            <person name="Yee E."/>
            <person name="Chapman M.H."/>
            <person name="Huynh S."/>
            <person name="Bono J.L."/>
            <person name="On S.L."/>
            <person name="St Leger J."/>
            <person name="Foster G."/>
            <person name="Parker C.T."/>
            <person name="Miller W.G."/>
        </authorList>
    </citation>
    <scope>NUCLEOTIDE SEQUENCE [LARGE SCALE GENOMIC DNA]</scope>
    <source>
        <strain evidence="21 22">RM9337</strain>
    </source>
</reference>
<dbReference type="PANTHER" id="PTHR21071:SF4">
    <property type="entry name" value="UDP-N-ACETYLENOLPYRUVOYLGLUCOSAMINE REDUCTASE"/>
    <property type="match status" value="1"/>
</dbReference>
<evidence type="ECO:0000256" key="18">
    <source>
        <dbReference type="ARBA" id="ARBA00048914"/>
    </source>
</evidence>
<comment type="caution">
    <text evidence="21">The sequence shown here is derived from an EMBL/GenBank/DDBJ whole genome shotgun (WGS) entry which is preliminary data.</text>
</comment>
<keyword evidence="16 19" id="KW-0961">Cell wall biogenesis/degradation</keyword>
<evidence type="ECO:0000256" key="4">
    <source>
        <dbReference type="ARBA" id="ARBA00004752"/>
    </source>
</evidence>
<comment type="subcellular location">
    <subcellularLocation>
        <location evidence="3 19">Cytoplasm</location>
    </subcellularLocation>
</comment>
<evidence type="ECO:0000256" key="19">
    <source>
        <dbReference type="HAMAP-Rule" id="MF_00037"/>
    </source>
</evidence>
<feature type="domain" description="UDP-N-acetylenolpyruvoylglucosamine reductase C-terminal" evidence="20">
    <location>
        <begin position="167"/>
        <end position="256"/>
    </location>
</feature>
<evidence type="ECO:0000256" key="14">
    <source>
        <dbReference type="ARBA" id="ARBA00023002"/>
    </source>
</evidence>
<keyword evidence="13 19" id="KW-0573">Peptidoglycan synthesis</keyword>
<proteinExistence type="inferred from homology"/>
<feature type="active site" evidence="19">
    <location>
        <position position="141"/>
    </location>
</feature>
<keyword evidence="9 19" id="KW-0285">Flavoprotein</keyword>
<keyword evidence="12 19" id="KW-0133">Cell shape</keyword>
<evidence type="ECO:0000256" key="10">
    <source>
        <dbReference type="ARBA" id="ARBA00022827"/>
    </source>
</evidence>
<keyword evidence="10 19" id="KW-0274">FAD</keyword>
<keyword evidence="14 19" id="KW-0560">Oxidoreductase</keyword>
<dbReference type="SUPFAM" id="SSF56194">
    <property type="entry name" value="Uridine diphospho-N-Acetylenolpyruvylglucosamine reductase, MurB, C-terminal domain"/>
    <property type="match status" value="1"/>
</dbReference>
<evidence type="ECO:0000256" key="13">
    <source>
        <dbReference type="ARBA" id="ARBA00022984"/>
    </source>
</evidence>
<evidence type="ECO:0000256" key="1">
    <source>
        <dbReference type="ARBA" id="ARBA00001974"/>
    </source>
</evidence>
<evidence type="ECO:0000256" key="5">
    <source>
        <dbReference type="ARBA" id="ARBA00012518"/>
    </source>
</evidence>
<evidence type="ECO:0000256" key="7">
    <source>
        <dbReference type="ARBA" id="ARBA00022490"/>
    </source>
</evidence>
<keyword evidence="11 19" id="KW-0521">NADP</keyword>
<evidence type="ECO:0000256" key="12">
    <source>
        <dbReference type="ARBA" id="ARBA00022960"/>
    </source>
</evidence>
<dbReference type="GO" id="GO:0005829">
    <property type="term" value="C:cytosol"/>
    <property type="evidence" value="ECO:0007669"/>
    <property type="project" value="TreeGrafter"/>
</dbReference>
<dbReference type="SUPFAM" id="SSF56176">
    <property type="entry name" value="FAD-binding/transporter-associated domain-like"/>
    <property type="match status" value="1"/>
</dbReference>
<dbReference type="AlphaFoldDB" id="A0AAW3ZVV6"/>
<dbReference type="Gene3D" id="3.30.465.10">
    <property type="match status" value="1"/>
</dbReference>
<evidence type="ECO:0000256" key="2">
    <source>
        <dbReference type="ARBA" id="ARBA00003921"/>
    </source>
</evidence>
<protein>
    <recommendedName>
        <fullName evidence="6 19">UDP-N-acetylenolpyruvoylglucosamine reductase</fullName>
        <ecNumber evidence="5 19">1.3.1.98</ecNumber>
    </recommendedName>
    <alternativeName>
        <fullName evidence="17 19">UDP-N-acetylmuramate dehydrogenase</fullName>
    </alternativeName>
</protein>
<keyword evidence="22" id="KW-1185">Reference proteome</keyword>
<dbReference type="InterPro" id="IPR003170">
    <property type="entry name" value="MurB"/>
</dbReference>
<dbReference type="Proteomes" id="UP000650616">
    <property type="component" value="Unassembled WGS sequence"/>
</dbReference>
<evidence type="ECO:0000256" key="3">
    <source>
        <dbReference type="ARBA" id="ARBA00004496"/>
    </source>
</evidence>
<gene>
    <name evidence="19" type="primary">murB</name>
    <name evidence="21" type="ORF">CCAL9337_04125</name>
</gene>
<feature type="active site" evidence="19">
    <location>
        <position position="253"/>
    </location>
</feature>
<dbReference type="HAMAP" id="MF_00037">
    <property type="entry name" value="MurB"/>
    <property type="match status" value="1"/>
</dbReference>
<organism evidence="21 22">
    <name type="scientific">Campylobacter californiensis</name>
    <dbReference type="NCBI Taxonomy" id="1032243"/>
    <lineage>
        <taxon>Bacteria</taxon>
        <taxon>Pseudomonadati</taxon>
        <taxon>Campylobacterota</taxon>
        <taxon>Epsilonproteobacteria</taxon>
        <taxon>Campylobacterales</taxon>
        <taxon>Campylobacteraceae</taxon>
        <taxon>Campylobacter</taxon>
    </lineage>
</organism>
<dbReference type="GO" id="GO:0008762">
    <property type="term" value="F:UDP-N-acetylmuramate dehydrogenase activity"/>
    <property type="evidence" value="ECO:0007669"/>
    <property type="project" value="UniProtKB-UniRule"/>
</dbReference>
<feature type="active site" description="Proton donor" evidence="19">
    <location>
        <position position="183"/>
    </location>
</feature>
<dbReference type="Pfam" id="PF02873">
    <property type="entry name" value="MurB_C"/>
    <property type="match status" value="1"/>
</dbReference>
<dbReference type="GO" id="GO:0050660">
    <property type="term" value="F:flavin adenine dinucleotide binding"/>
    <property type="evidence" value="ECO:0007669"/>
    <property type="project" value="InterPro"/>
</dbReference>
<comment type="similarity">
    <text evidence="19">Belongs to the MurB family.</text>
</comment>
<keyword evidence="15 19" id="KW-0131">Cell cycle</keyword>
<dbReference type="PANTHER" id="PTHR21071">
    <property type="entry name" value="UDP-N-ACETYLENOLPYRUVOYLGLUCOSAMINE REDUCTASE"/>
    <property type="match status" value="1"/>
</dbReference>
<dbReference type="NCBIfam" id="TIGR00179">
    <property type="entry name" value="murB"/>
    <property type="match status" value="1"/>
</dbReference>
<dbReference type="InterPro" id="IPR036318">
    <property type="entry name" value="FAD-bd_PCMH-like_sf"/>
</dbReference>
<evidence type="ECO:0000256" key="16">
    <source>
        <dbReference type="ARBA" id="ARBA00023316"/>
    </source>
</evidence>
<evidence type="ECO:0000313" key="22">
    <source>
        <dbReference type="Proteomes" id="UP000650616"/>
    </source>
</evidence>